<dbReference type="RefSeq" id="WP_224316184.1">
    <property type="nucleotide sequence ID" value="NZ_JAIRBM010000030.1"/>
</dbReference>
<name>A0ABS7VWJ1_9HYPH</name>
<evidence type="ECO:0000256" key="1">
    <source>
        <dbReference type="SAM" id="SignalP"/>
    </source>
</evidence>
<organism evidence="2 3">
    <name type="scientific">Microvirga puerhi</name>
    <dbReference type="NCBI Taxonomy" id="2876078"/>
    <lineage>
        <taxon>Bacteria</taxon>
        <taxon>Pseudomonadati</taxon>
        <taxon>Pseudomonadota</taxon>
        <taxon>Alphaproteobacteria</taxon>
        <taxon>Hyphomicrobiales</taxon>
        <taxon>Methylobacteriaceae</taxon>
        <taxon>Microvirga</taxon>
    </lineage>
</organism>
<gene>
    <name evidence="2" type="ORF">K9B37_23750</name>
</gene>
<evidence type="ECO:0000313" key="3">
    <source>
        <dbReference type="Proteomes" id="UP000704176"/>
    </source>
</evidence>
<dbReference type="Proteomes" id="UP000704176">
    <property type="component" value="Unassembled WGS sequence"/>
</dbReference>
<protein>
    <submittedName>
        <fullName evidence="2">DUF6454 family protein</fullName>
    </submittedName>
</protein>
<dbReference type="SUPFAM" id="SSF50969">
    <property type="entry name" value="YVTN repeat-like/Quinoprotein amine dehydrogenase"/>
    <property type="match status" value="1"/>
</dbReference>
<reference evidence="2 3" key="1">
    <citation type="submission" date="2021-09" db="EMBL/GenBank/DDBJ databases">
        <title>The complete genome sequence of a new microorganism.</title>
        <authorList>
            <person name="Zi Z."/>
        </authorList>
    </citation>
    <scope>NUCLEOTIDE SEQUENCE [LARGE SCALE GENOMIC DNA]</scope>
    <source>
        <strain evidence="2 3">WGZ8</strain>
    </source>
</reference>
<feature type="signal peptide" evidence="1">
    <location>
        <begin position="1"/>
        <end position="22"/>
    </location>
</feature>
<feature type="chain" id="PRO_5046072703" evidence="1">
    <location>
        <begin position="23"/>
        <end position="316"/>
    </location>
</feature>
<comment type="caution">
    <text evidence="2">The sequence shown here is derived from an EMBL/GenBank/DDBJ whole genome shotgun (WGS) entry which is preliminary data.</text>
</comment>
<accession>A0ABS7VWJ1</accession>
<keyword evidence="3" id="KW-1185">Reference proteome</keyword>
<keyword evidence="1" id="KW-0732">Signal</keyword>
<dbReference type="EMBL" id="JAIRBM010000030">
    <property type="protein sequence ID" value="MBZ6079272.1"/>
    <property type="molecule type" value="Genomic_DNA"/>
</dbReference>
<evidence type="ECO:0000313" key="2">
    <source>
        <dbReference type="EMBL" id="MBZ6079272.1"/>
    </source>
</evidence>
<dbReference type="InterPro" id="IPR046312">
    <property type="entry name" value="DUF6454"/>
</dbReference>
<sequence>MRRLSTCLAAFVAVAMVPGAWAADASRDLLAERVTKLSRSTQWKPVTAVSINFPTFHPQGMVKIGDTLFVSSVEISTPTKRFPQPVDGFDRDTGEGVAHLFKIDMKGNLVKEITLGEGSIYHPGGIDYDGRYIWVPVAEYRPNSRSIIYRVDPETMQATEVFRFADHIGGVVHDTDDNSIHGVSWGSRRFYSWPLGQDGKPTNANETPEKLRTLNTSHYLDYQDCKYAGGHRMLCSGVTEMRVTTEGPLFRLGGLDLVSLTDGRPLFQTPVLLWTASGFDMTHNPVWMEVSDAGLRGYFMPEDDKSTLYIYETEVK</sequence>
<proteinExistence type="predicted"/>
<dbReference type="Pfam" id="PF20055">
    <property type="entry name" value="DUF6454"/>
    <property type="match status" value="1"/>
</dbReference>
<dbReference type="InterPro" id="IPR011044">
    <property type="entry name" value="Quino_amine_DH_bsu"/>
</dbReference>